<evidence type="ECO:0000256" key="1">
    <source>
        <dbReference type="ARBA" id="ARBA00008791"/>
    </source>
</evidence>
<evidence type="ECO:0000313" key="4">
    <source>
        <dbReference type="Proteomes" id="UP000509346"/>
    </source>
</evidence>
<name>A0A7D5P8A5_9EURY</name>
<dbReference type="InterPro" id="IPR006015">
    <property type="entry name" value="Universal_stress_UspA"/>
</dbReference>
<feature type="domain" description="UspA" evidence="2">
    <location>
        <begin position="1"/>
        <end position="140"/>
    </location>
</feature>
<dbReference type="CDD" id="cd00293">
    <property type="entry name" value="USP-like"/>
    <property type="match status" value="1"/>
</dbReference>
<dbReference type="Gene3D" id="3.40.50.620">
    <property type="entry name" value="HUPs"/>
    <property type="match status" value="1"/>
</dbReference>
<evidence type="ECO:0000259" key="2">
    <source>
        <dbReference type="Pfam" id="PF00582"/>
    </source>
</evidence>
<dbReference type="Pfam" id="PF00582">
    <property type="entry name" value="Usp"/>
    <property type="match status" value="1"/>
</dbReference>
<dbReference type="PANTHER" id="PTHR46268">
    <property type="entry name" value="STRESS RESPONSE PROTEIN NHAX"/>
    <property type="match status" value="1"/>
</dbReference>
<dbReference type="EMBL" id="CP058909">
    <property type="protein sequence ID" value="QLH83306.1"/>
    <property type="molecule type" value="Genomic_DNA"/>
</dbReference>
<protein>
    <submittedName>
        <fullName evidence="3">Universal stress protein</fullName>
    </submittedName>
</protein>
<dbReference type="GeneID" id="56084410"/>
<dbReference type="KEGG" id="hpel:HZS54_17435"/>
<organism evidence="3 4">
    <name type="scientific">Halosimplex pelagicum</name>
    <dbReference type="NCBI Taxonomy" id="869886"/>
    <lineage>
        <taxon>Archaea</taxon>
        <taxon>Methanobacteriati</taxon>
        <taxon>Methanobacteriota</taxon>
        <taxon>Stenosarchaea group</taxon>
        <taxon>Halobacteria</taxon>
        <taxon>Halobacteriales</taxon>
        <taxon>Haloarculaceae</taxon>
        <taxon>Halosimplex</taxon>
    </lineage>
</organism>
<dbReference type="OrthoDB" id="105697at2157"/>
<comment type="similarity">
    <text evidence="1">Belongs to the universal stress protein A family.</text>
</comment>
<dbReference type="Proteomes" id="UP000509346">
    <property type="component" value="Chromosome"/>
</dbReference>
<dbReference type="PRINTS" id="PR01438">
    <property type="entry name" value="UNVRSLSTRESS"/>
</dbReference>
<dbReference type="InterPro" id="IPR014729">
    <property type="entry name" value="Rossmann-like_a/b/a_fold"/>
</dbReference>
<accession>A0A7D5P8A5</accession>
<dbReference type="RefSeq" id="WP_179918355.1">
    <property type="nucleotide sequence ID" value="NZ_CP058909.1"/>
</dbReference>
<evidence type="ECO:0000313" key="3">
    <source>
        <dbReference type="EMBL" id="QLH83306.1"/>
    </source>
</evidence>
<reference evidence="3 4" key="1">
    <citation type="submission" date="2020-07" db="EMBL/GenBank/DDBJ databases">
        <title>Halosimplex litoreum sp. nov. and Halosimplex rubrum sp. nov., isolated from different salt environments.</title>
        <authorList>
            <person name="Cui H."/>
        </authorList>
    </citation>
    <scope>NUCLEOTIDE SEQUENCE [LARGE SCALE GENOMIC DNA]</scope>
    <source>
        <strain evidence="3 4">R2</strain>
    </source>
</reference>
<proteinExistence type="inferred from homology"/>
<dbReference type="InterPro" id="IPR006016">
    <property type="entry name" value="UspA"/>
</dbReference>
<gene>
    <name evidence="3" type="ORF">HZS54_17435</name>
</gene>
<dbReference type="AlphaFoldDB" id="A0A7D5P8A5"/>
<dbReference type="SUPFAM" id="SSF52402">
    <property type="entry name" value="Adenine nucleotide alpha hydrolases-like"/>
    <property type="match status" value="1"/>
</dbReference>
<sequence length="144" mass="15925">MYDDILLPTDGSKGTTETVEHAIAIARDNDATVHVLYVVDSRRYRAAEADTKDEIVRSLEVEGERAVEDLEVDLEDEGLVVETEMRDGIPHREIVEYVDEAGIDLVVMGTHGRTGRDRVQNLGSVTDRVVEDVHAPVLVVDIGD</sequence>
<keyword evidence="4" id="KW-1185">Reference proteome</keyword>
<dbReference type="PANTHER" id="PTHR46268:SF6">
    <property type="entry name" value="UNIVERSAL STRESS PROTEIN UP12"/>
    <property type="match status" value="1"/>
</dbReference>